<evidence type="ECO:0000256" key="4">
    <source>
        <dbReference type="ARBA" id="ARBA00022475"/>
    </source>
</evidence>
<evidence type="ECO:0000313" key="14">
    <source>
        <dbReference type="Proteomes" id="UP000276526"/>
    </source>
</evidence>
<evidence type="ECO:0000256" key="3">
    <source>
        <dbReference type="ARBA" id="ARBA00006870"/>
    </source>
</evidence>
<evidence type="ECO:0000256" key="2">
    <source>
        <dbReference type="ARBA" id="ARBA00004651"/>
    </source>
</evidence>
<name>A0A3R8QR72_9CORY</name>
<dbReference type="AlphaFoldDB" id="A0A3R8QR72"/>
<comment type="similarity">
    <text evidence="3 10">Belongs to the cytochrome c oxidase bacterial subunit CtaF family.</text>
</comment>
<dbReference type="Pfam" id="PF12270">
    <property type="entry name" value="Cyt_c_ox_IV"/>
    <property type="match status" value="1"/>
</dbReference>
<evidence type="ECO:0000256" key="1">
    <source>
        <dbReference type="ARBA" id="ARBA00002536"/>
    </source>
</evidence>
<reference evidence="14 15" key="1">
    <citation type="submission" date="2018-01" db="EMBL/GenBank/DDBJ databases">
        <title>Twenty Corynebacterium bovis Genomes.</title>
        <authorList>
            <person name="Gulvik C.A."/>
        </authorList>
    </citation>
    <scope>NUCLEOTIDE SEQUENCE [LARGE SCALE GENOMIC DNA]</scope>
    <source>
        <strain evidence="13 15">16-2004</strain>
        <strain evidence="12 14">F6900</strain>
    </source>
</reference>
<feature type="transmembrane region" description="Helical" evidence="11">
    <location>
        <begin position="113"/>
        <end position="134"/>
    </location>
</feature>
<comment type="subunit">
    <text evidence="10">Associates with subunits I, II and III to form cytochrome c oxidase.</text>
</comment>
<keyword evidence="8 10" id="KW-0472">Membrane</keyword>
<comment type="function">
    <text evidence="1 10">Part of cytochrome c oxidase, its function is unknown.</text>
</comment>
<comment type="subcellular location">
    <subcellularLocation>
        <location evidence="2">Cell membrane</location>
        <topology evidence="2">Multi-pass membrane protein</topology>
    </subcellularLocation>
</comment>
<proteinExistence type="inferred from homology"/>
<evidence type="ECO:0000256" key="5">
    <source>
        <dbReference type="ARBA" id="ARBA00022692"/>
    </source>
</evidence>
<dbReference type="EMBL" id="PQNK01000005">
    <property type="protein sequence ID" value="RRO86990.1"/>
    <property type="molecule type" value="Genomic_DNA"/>
</dbReference>
<feature type="transmembrane region" description="Helical" evidence="11">
    <location>
        <begin position="7"/>
        <end position="28"/>
    </location>
</feature>
<keyword evidence="5 11" id="KW-0812">Transmembrane</keyword>
<sequence>MNSASKIFYGLSAFFVVMTVFYFVATGLVSDPGSRVGIEWAGGTALALATLLSLMLAAYLHLTDSKSDIAPHDWEEAEIEDGAGVLGFFSASSIWPFAMTCGVAVIGYGIAFWHLWMIVAGAVILIWAATKLNLQYGVPPEKH</sequence>
<accession>A0A3R8QR72</accession>
<protein>
    <recommendedName>
        <fullName evidence="10">Cytochrome c oxidase polypeptide 4</fullName>
        <ecNumber evidence="10">7.1.1.9</ecNumber>
    </recommendedName>
    <alternativeName>
        <fullName evidence="10">Cytochrome aa3 subunit 4</fullName>
    </alternativeName>
    <alternativeName>
        <fullName evidence="10">Cytochrome c oxidase polypeptide IV</fullName>
    </alternativeName>
</protein>
<dbReference type="OrthoDB" id="5244617at2"/>
<evidence type="ECO:0000313" key="13">
    <source>
        <dbReference type="EMBL" id="RRQ04497.1"/>
    </source>
</evidence>
<comment type="catalytic activity">
    <reaction evidence="9 10">
        <text>4 Fe(II)-[cytochrome c] + O2 + 8 H(+)(in) = 4 Fe(III)-[cytochrome c] + 2 H2O + 4 H(+)(out)</text>
        <dbReference type="Rhea" id="RHEA:11436"/>
        <dbReference type="Rhea" id="RHEA-COMP:10350"/>
        <dbReference type="Rhea" id="RHEA-COMP:14399"/>
        <dbReference type="ChEBI" id="CHEBI:15377"/>
        <dbReference type="ChEBI" id="CHEBI:15378"/>
        <dbReference type="ChEBI" id="CHEBI:15379"/>
        <dbReference type="ChEBI" id="CHEBI:29033"/>
        <dbReference type="ChEBI" id="CHEBI:29034"/>
        <dbReference type="EC" id="7.1.1.9"/>
    </reaction>
</comment>
<dbReference type="GO" id="GO:0022900">
    <property type="term" value="P:electron transport chain"/>
    <property type="evidence" value="ECO:0007669"/>
    <property type="project" value="InterPro"/>
</dbReference>
<comment type="caution">
    <text evidence="13">The sequence shown here is derived from an EMBL/GenBank/DDBJ whole genome shotgun (WGS) entry which is preliminary data.</text>
</comment>
<keyword evidence="4 10" id="KW-1003">Cell membrane</keyword>
<dbReference type="Proteomes" id="UP000276526">
    <property type="component" value="Unassembled WGS sequence"/>
</dbReference>
<dbReference type="PIRSF" id="PIRSF017385">
    <property type="entry name" value="CtaF"/>
    <property type="match status" value="1"/>
</dbReference>
<keyword evidence="7 11" id="KW-1133">Transmembrane helix</keyword>
<dbReference type="RefSeq" id="WP_010265600.1">
    <property type="nucleotide sequence ID" value="NZ_CP066067.1"/>
</dbReference>
<evidence type="ECO:0000256" key="11">
    <source>
        <dbReference type="SAM" id="Phobius"/>
    </source>
</evidence>
<evidence type="ECO:0000256" key="7">
    <source>
        <dbReference type="ARBA" id="ARBA00022989"/>
    </source>
</evidence>
<feature type="transmembrane region" description="Helical" evidence="11">
    <location>
        <begin position="40"/>
        <end position="62"/>
    </location>
</feature>
<evidence type="ECO:0000256" key="6">
    <source>
        <dbReference type="ARBA" id="ARBA00022967"/>
    </source>
</evidence>
<feature type="transmembrane region" description="Helical" evidence="11">
    <location>
        <begin position="83"/>
        <end position="107"/>
    </location>
</feature>
<evidence type="ECO:0000313" key="15">
    <source>
        <dbReference type="Proteomes" id="UP000278422"/>
    </source>
</evidence>
<dbReference type="Proteomes" id="UP000278422">
    <property type="component" value="Unassembled WGS sequence"/>
</dbReference>
<evidence type="ECO:0000256" key="10">
    <source>
        <dbReference type="PIRNR" id="PIRNR017385"/>
    </source>
</evidence>
<evidence type="ECO:0000256" key="8">
    <source>
        <dbReference type="ARBA" id="ARBA00023136"/>
    </source>
</evidence>
<dbReference type="InterPro" id="IPR021050">
    <property type="entry name" value="Cyt_c_oxidase_su4_actinobac"/>
</dbReference>
<dbReference type="EMBL" id="PQNQ01000008">
    <property type="protein sequence ID" value="RRQ04497.1"/>
    <property type="molecule type" value="Genomic_DNA"/>
</dbReference>
<keyword evidence="6 10" id="KW-1278">Translocase</keyword>
<evidence type="ECO:0000256" key="9">
    <source>
        <dbReference type="ARBA" id="ARBA00047816"/>
    </source>
</evidence>
<dbReference type="GO" id="GO:0004129">
    <property type="term" value="F:cytochrome-c oxidase activity"/>
    <property type="evidence" value="ECO:0007669"/>
    <property type="project" value="UniProtKB-EC"/>
</dbReference>
<keyword evidence="15" id="KW-1185">Reference proteome</keyword>
<dbReference type="EC" id="7.1.1.9" evidence="10"/>
<evidence type="ECO:0000313" key="12">
    <source>
        <dbReference type="EMBL" id="RRO86990.1"/>
    </source>
</evidence>
<gene>
    <name evidence="13" type="ORF">CXF42_04170</name>
    <name evidence="12" type="ORF">CXF48_03880</name>
</gene>
<organism evidence="13 15">
    <name type="scientific">Corynebacterium bovis</name>
    <dbReference type="NCBI Taxonomy" id="36808"/>
    <lineage>
        <taxon>Bacteria</taxon>
        <taxon>Bacillati</taxon>
        <taxon>Actinomycetota</taxon>
        <taxon>Actinomycetes</taxon>
        <taxon>Mycobacteriales</taxon>
        <taxon>Corynebacteriaceae</taxon>
        <taxon>Corynebacterium</taxon>
    </lineage>
</organism>
<dbReference type="GeneID" id="60808582"/>
<dbReference type="GO" id="GO:0005886">
    <property type="term" value="C:plasma membrane"/>
    <property type="evidence" value="ECO:0007669"/>
    <property type="project" value="UniProtKB-SubCell"/>
</dbReference>